<dbReference type="Proteomes" id="UP000799302">
    <property type="component" value="Unassembled WGS sequence"/>
</dbReference>
<evidence type="ECO:0000256" key="1">
    <source>
        <dbReference type="SAM" id="Phobius"/>
    </source>
</evidence>
<name>A0A6A6TTY3_9PEZI</name>
<protein>
    <submittedName>
        <fullName evidence="2">Uncharacterized protein</fullName>
    </submittedName>
</protein>
<dbReference type="AlphaFoldDB" id="A0A6A6TTY3"/>
<gene>
    <name evidence="2" type="ORF">BT63DRAFT_430643</name>
</gene>
<sequence>MLDRTYFRYIAILTISVRVIVNVSLHFKPKNKTPKHVDFVTPHASLRQEKEALTTP</sequence>
<feature type="transmembrane region" description="Helical" evidence="1">
    <location>
        <begin position="6"/>
        <end position="25"/>
    </location>
</feature>
<keyword evidence="3" id="KW-1185">Reference proteome</keyword>
<evidence type="ECO:0000313" key="2">
    <source>
        <dbReference type="EMBL" id="KAF2663220.1"/>
    </source>
</evidence>
<keyword evidence="1" id="KW-1133">Transmembrane helix</keyword>
<evidence type="ECO:0000313" key="3">
    <source>
        <dbReference type="Proteomes" id="UP000799302"/>
    </source>
</evidence>
<organism evidence="2 3">
    <name type="scientific">Microthyrium microscopicum</name>
    <dbReference type="NCBI Taxonomy" id="703497"/>
    <lineage>
        <taxon>Eukaryota</taxon>
        <taxon>Fungi</taxon>
        <taxon>Dikarya</taxon>
        <taxon>Ascomycota</taxon>
        <taxon>Pezizomycotina</taxon>
        <taxon>Dothideomycetes</taxon>
        <taxon>Dothideomycetes incertae sedis</taxon>
        <taxon>Microthyriales</taxon>
        <taxon>Microthyriaceae</taxon>
        <taxon>Microthyrium</taxon>
    </lineage>
</organism>
<accession>A0A6A6TTY3</accession>
<keyword evidence="1" id="KW-0812">Transmembrane</keyword>
<keyword evidence="1" id="KW-0472">Membrane</keyword>
<reference evidence="2" key="1">
    <citation type="journal article" date="2020" name="Stud. Mycol.">
        <title>101 Dothideomycetes genomes: a test case for predicting lifestyles and emergence of pathogens.</title>
        <authorList>
            <person name="Haridas S."/>
            <person name="Albert R."/>
            <person name="Binder M."/>
            <person name="Bloem J."/>
            <person name="Labutti K."/>
            <person name="Salamov A."/>
            <person name="Andreopoulos B."/>
            <person name="Baker S."/>
            <person name="Barry K."/>
            <person name="Bills G."/>
            <person name="Bluhm B."/>
            <person name="Cannon C."/>
            <person name="Castanera R."/>
            <person name="Culley D."/>
            <person name="Daum C."/>
            <person name="Ezra D."/>
            <person name="Gonzalez J."/>
            <person name="Henrissat B."/>
            <person name="Kuo A."/>
            <person name="Liang C."/>
            <person name="Lipzen A."/>
            <person name="Lutzoni F."/>
            <person name="Magnuson J."/>
            <person name="Mondo S."/>
            <person name="Nolan M."/>
            <person name="Ohm R."/>
            <person name="Pangilinan J."/>
            <person name="Park H.-J."/>
            <person name="Ramirez L."/>
            <person name="Alfaro M."/>
            <person name="Sun H."/>
            <person name="Tritt A."/>
            <person name="Yoshinaga Y."/>
            <person name="Zwiers L.-H."/>
            <person name="Turgeon B."/>
            <person name="Goodwin S."/>
            <person name="Spatafora J."/>
            <person name="Crous P."/>
            <person name="Grigoriev I."/>
        </authorList>
    </citation>
    <scope>NUCLEOTIDE SEQUENCE</scope>
    <source>
        <strain evidence="2">CBS 115976</strain>
    </source>
</reference>
<dbReference type="EMBL" id="MU004247">
    <property type="protein sequence ID" value="KAF2663220.1"/>
    <property type="molecule type" value="Genomic_DNA"/>
</dbReference>
<proteinExistence type="predicted"/>